<gene>
    <name evidence="4" type="ORF">N7494_000213</name>
</gene>
<dbReference type="InterPro" id="IPR013154">
    <property type="entry name" value="ADH-like_N"/>
</dbReference>
<dbReference type="Gene3D" id="3.90.180.10">
    <property type="entry name" value="Medium-chain alcohol dehydrogenases, catalytic domain"/>
    <property type="match status" value="1"/>
</dbReference>
<dbReference type="InterPro" id="IPR036291">
    <property type="entry name" value="NAD(P)-bd_dom_sf"/>
</dbReference>
<dbReference type="AlphaFoldDB" id="A0AAD6D5D2"/>
<evidence type="ECO:0000259" key="3">
    <source>
        <dbReference type="Pfam" id="PF08240"/>
    </source>
</evidence>
<dbReference type="InterPro" id="IPR050129">
    <property type="entry name" value="Zn_alcohol_dh"/>
</dbReference>
<feature type="domain" description="Alcohol dehydrogenase-like C-terminal" evidence="2">
    <location>
        <begin position="188"/>
        <end position="285"/>
    </location>
</feature>
<dbReference type="Gene3D" id="3.40.50.720">
    <property type="entry name" value="NAD(P)-binding Rossmann-like Domain"/>
    <property type="match status" value="1"/>
</dbReference>
<evidence type="ECO:0000313" key="5">
    <source>
        <dbReference type="Proteomes" id="UP001220324"/>
    </source>
</evidence>
<dbReference type="PANTHER" id="PTHR43401">
    <property type="entry name" value="L-THREONINE 3-DEHYDROGENASE"/>
    <property type="match status" value="1"/>
</dbReference>
<evidence type="ECO:0000259" key="2">
    <source>
        <dbReference type="Pfam" id="PF00107"/>
    </source>
</evidence>
<dbReference type="GO" id="GO:0016491">
    <property type="term" value="F:oxidoreductase activity"/>
    <property type="evidence" value="ECO:0007669"/>
    <property type="project" value="UniProtKB-KW"/>
</dbReference>
<protein>
    <submittedName>
        <fullName evidence="4">Uncharacterized protein</fullName>
    </submittedName>
</protein>
<name>A0AAD6D5D2_9EURO</name>
<dbReference type="EMBL" id="JAQIZZ010000001">
    <property type="protein sequence ID" value="KAJ5556298.1"/>
    <property type="molecule type" value="Genomic_DNA"/>
</dbReference>
<keyword evidence="5" id="KW-1185">Reference proteome</keyword>
<evidence type="ECO:0000313" key="4">
    <source>
        <dbReference type="EMBL" id="KAJ5556298.1"/>
    </source>
</evidence>
<dbReference type="SUPFAM" id="SSF50129">
    <property type="entry name" value="GroES-like"/>
    <property type="match status" value="1"/>
</dbReference>
<comment type="caution">
    <text evidence="4">The sequence shown here is derived from an EMBL/GenBank/DDBJ whole genome shotgun (WGS) entry which is preliminary data.</text>
</comment>
<dbReference type="Pfam" id="PF08240">
    <property type="entry name" value="ADH_N"/>
    <property type="match status" value="1"/>
</dbReference>
<dbReference type="SUPFAM" id="SSF51735">
    <property type="entry name" value="NAD(P)-binding Rossmann-fold domains"/>
    <property type="match status" value="1"/>
</dbReference>
<dbReference type="PANTHER" id="PTHR43401:SF1">
    <property type="entry name" value="ENOYL REDUCTASE (ER) DOMAIN-CONTAINING PROTEIN"/>
    <property type="match status" value="1"/>
</dbReference>
<dbReference type="Pfam" id="PF00107">
    <property type="entry name" value="ADH_zinc_N"/>
    <property type="match status" value="1"/>
</dbReference>
<organism evidence="4 5">
    <name type="scientific">Penicillium frequentans</name>
    <dbReference type="NCBI Taxonomy" id="3151616"/>
    <lineage>
        <taxon>Eukaryota</taxon>
        <taxon>Fungi</taxon>
        <taxon>Dikarya</taxon>
        <taxon>Ascomycota</taxon>
        <taxon>Pezizomycotina</taxon>
        <taxon>Eurotiomycetes</taxon>
        <taxon>Eurotiomycetidae</taxon>
        <taxon>Eurotiales</taxon>
        <taxon>Aspergillaceae</taxon>
        <taxon>Penicillium</taxon>
    </lineage>
</organism>
<sequence length="379" mass="40488">MNYGKVAVFTRPGEPVKIVEEEVRMPALDEILVRVSMVGVCGSDVHRLKGDIPVNAEAVCFGHEAIGVIESLCAEIKTDRAGVPLSEGDMLYWMPLPPCGVCSECGASKNPLHCPNLNWPPPFGKPNGACFRQYATLNKRCVFIRVPPSVPPEDIIVFGCGMPTALTGLKQFGAIRPGSDAVIQGSGPVGLACTLLASLAGARSVIVIGDPKRRLEATSALGATFTMSVADTTAEERLKLVKRLTAGCGASFVIEAAGTAAAFPEGFNLLGMNGKYLIWGCIQVAPQHQLTPSNSKCSETEDYGVNRVGHDNRHFVTCFDPVANQGIVRFPCALLQGPPADFFNAWHPFPDKLNRDLPVVAIGEDKLGEVEGGRREEFG</sequence>
<keyword evidence="1" id="KW-0560">Oxidoreductase</keyword>
<evidence type="ECO:0000256" key="1">
    <source>
        <dbReference type="ARBA" id="ARBA00023002"/>
    </source>
</evidence>
<proteinExistence type="predicted"/>
<feature type="domain" description="Alcohol dehydrogenase-like N-terminal" evidence="3">
    <location>
        <begin position="29"/>
        <end position="142"/>
    </location>
</feature>
<dbReference type="Proteomes" id="UP001220324">
    <property type="component" value="Unassembled WGS sequence"/>
</dbReference>
<reference evidence="4 5" key="1">
    <citation type="journal article" date="2023" name="IMA Fungus">
        <title>Comparative genomic study of the Penicillium genus elucidates a diverse pangenome and 15 lateral gene transfer events.</title>
        <authorList>
            <person name="Petersen C."/>
            <person name="Sorensen T."/>
            <person name="Nielsen M.R."/>
            <person name="Sondergaard T.E."/>
            <person name="Sorensen J.L."/>
            <person name="Fitzpatrick D.A."/>
            <person name="Frisvad J.C."/>
            <person name="Nielsen K.L."/>
        </authorList>
    </citation>
    <scope>NUCLEOTIDE SEQUENCE [LARGE SCALE GENOMIC DNA]</scope>
    <source>
        <strain evidence="4 5">IBT 35679</strain>
    </source>
</reference>
<dbReference type="InterPro" id="IPR013149">
    <property type="entry name" value="ADH-like_C"/>
</dbReference>
<dbReference type="InterPro" id="IPR011032">
    <property type="entry name" value="GroES-like_sf"/>
</dbReference>
<accession>A0AAD6D5D2</accession>